<dbReference type="Proteomes" id="UP000247233">
    <property type="component" value="Unassembled WGS sequence"/>
</dbReference>
<keyword evidence="2" id="KW-1185">Reference proteome</keyword>
<sequence length="160" mass="18782">MKMDPPAHIDCFIWGEMRRVMDVGRDNYRPQIEATLDRIDEHLRQVVRLGLKRDKDWALRRENQLNSVFGKIERAGMFDQPSISSKRPLLPVQVAYYAKNMEDIIANCANIAMDISERTPVGDFLKRVTDELRDAEGVFTDMLLCLEDELCRRRRPLWDE</sequence>
<organism evidence="1 2">
    <name type="scientific">Aspergillus heteromorphus CBS 117.55</name>
    <dbReference type="NCBI Taxonomy" id="1448321"/>
    <lineage>
        <taxon>Eukaryota</taxon>
        <taxon>Fungi</taxon>
        <taxon>Dikarya</taxon>
        <taxon>Ascomycota</taxon>
        <taxon>Pezizomycotina</taxon>
        <taxon>Eurotiomycetes</taxon>
        <taxon>Eurotiomycetidae</taxon>
        <taxon>Eurotiales</taxon>
        <taxon>Aspergillaceae</taxon>
        <taxon>Aspergillus</taxon>
        <taxon>Aspergillus subgen. Circumdati</taxon>
    </lineage>
</organism>
<accession>A0A317V0X9</accession>
<comment type="caution">
    <text evidence="1">The sequence shown here is derived from an EMBL/GenBank/DDBJ whole genome shotgun (WGS) entry which is preliminary data.</text>
</comment>
<gene>
    <name evidence="1" type="ORF">BO70DRAFT_433051</name>
</gene>
<dbReference type="EMBL" id="MSFL01000043">
    <property type="protein sequence ID" value="PWY66728.1"/>
    <property type="molecule type" value="Genomic_DNA"/>
</dbReference>
<dbReference type="VEuPathDB" id="FungiDB:BO70DRAFT_433051"/>
<protein>
    <submittedName>
        <fullName evidence="1">Uncharacterized protein</fullName>
    </submittedName>
</protein>
<evidence type="ECO:0000313" key="2">
    <source>
        <dbReference type="Proteomes" id="UP000247233"/>
    </source>
</evidence>
<name>A0A317V0X9_9EURO</name>
<dbReference type="AlphaFoldDB" id="A0A317V0X9"/>
<proteinExistence type="predicted"/>
<dbReference type="GeneID" id="37070613"/>
<reference evidence="1 2" key="1">
    <citation type="submission" date="2016-12" db="EMBL/GenBank/DDBJ databases">
        <title>The genomes of Aspergillus section Nigri reveals drivers in fungal speciation.</title>
        <authorList>
            <consortium name="DOE Joint Genome Institute"/>
            <person name="Vesth T.C."/>
            <person name="Nybo J."/>
            <person name="Theobald S."/>
            <person name="Brandl J."/>
            <person name="Frisvad J.C."/>
            <person name="Nielsen K.F."/>
            <person name="Lyhne E.K."/>
            <person name="Kogle M.E."/>
            <person name="Kuo A."/>
            <person name="Riley R."/>
            <person name="Clum A."/>
            <person name="Nolan M."/>
            <person name="Lipzen A."/>
            <person name="Salamov A."/>
            <person name="Henrissat B."/>
            <person name="Wiebenga A."/>
            <person name="De Vries R.P."/>
            <person name="Grigoriev I.V."/>
            <person name="Mortensen U.H."/>
            <person name="Andersen M.R."/>
            <person name="Baker S.E."/>
        </authorList>
    </citation>
    <scope>NUCLEOTIDE SEQUENCE [LARGE SCALE GENOMIC DNA]</scope>
    <source>
        <strain evidence="1 2">CBS 117.55</strain>
    </source>
</reference>
<evidence type="ECO:0000313" key="1">
    <source>
        <dbReference type="EMBL" id="PWY66728.1"/>
    </source>
</evidence>
<dbReference type="RefSeq" id="XP_025394858.1">
    <property type="nucleotide sequence ID" value="XM_025548376.1"/>
</dbReference>